<feature type="domain" description="Argininosuccinate lyase C-terminal" evidence="9">
    <location>
        <begin position="365"/>
        <end position="433"/>
    </location>
</feature>
<dbReference type="GO" id="GO:0004056">
    <property type="term" value="F:argininosuccinate lyase activity"/>
    <property type="evidence" value="ECO:0007669"/>
    <property type="project" value="UniProtKB-UniRule"/>
</dbReference>
<dbReference type="InterPro" id="IPR008948">
    <property type="entry name" value="L-Aspartase-like"/>
</dbReference>
<evidence type="ECO:0000259" key="8">
    <source>
        <dbReference type="Pfam" id="PF00206"/>
    </source>
</evidence>
<dbReference type="FunFam" id="1.10.40.30:FF:000001">
    <property type="entry name" value="Argininosuccinate lyase"/>
    <property type="match status" value="1"/>
</dbReference>
<dbReference type="Pfam" id="PF00206">
    <property type="entry name" value="Lyase_1"/>
    <property type="match status" value="1"/>
</dbReference>
<dbReference type="PANTHER" id="PTHR43814:SF1">
    <property type="entry name" value="ARGININOSUCCINATE LYASE"/>
    <property type="match status" value="1"/>
</dbReference>
<dbReference type="HAMAP" id="MF_00006">
    <property type="entry name" value="Arg_succ_lyase"/>
    <property type="match status" value="1"/>
</dbReference>
<dbReference type="CDD" id="cd01359">
    <property type="entry name" value="Argininosuccinate_lyase"/>
    <property type="match status" value="1"/>
</dbReference>
<dbReference type="AlphaFoldDB" id="A0A518DZI5"/>
<dbReference type="FunFam" id="1.20.200.10:FF:000015">
    <property type="entry name" value="argininosuccinate lyase isoform X2"/>
    <property type="match status" value="1"/>
</dbReference>
<dbReference type="SUPFAM" id="SSF48557">
    <property type="entry name" value="L-aspartase-like"/>
    <property type="match status" value="1"/>
</dbReference>
<dbReference type="GO" id="GO:0005829">
    <property type="term" value="C:cytosol"/>
    <property type="evidence" value="ECO:0007669"/>
    <property type="project" value="TreeGrafter"/>
</dbReference>
<dbReference type="InterPro" id="IPR024083">
    <property type="entry name" value="Fumarase/histidase_N"/>
</dbReference>
<dbReference type="UniPathway" id="UPA00068">
    <property type="reaction ID" value="UER00114"/>
</dbReference>
<keyword evidence="6 7" id="KW-0456">Lyase</keyword>
<evidence type="ECO:0000256" key="3">
    <source>
        <dbReference type="ARBA" id="ARBA00012338"/>
    </source>
</evidence>
<dbReference type="KEGG" id="lcre:Pla8534_50990"/>
<keyword evidence="7" id="KW-0963">Cytoplasm</keyword>
<evidence type="ECO:0000256" key="1">
    <source>
        <dbReference type="ARBA" id="ARBA00000985"/>
    </source>
</evidence>
<dbReference type="InterPro" id="IPR029419">
    <property type="entry name" value="Arg_succ_lyase_C"/>
</dbReference>
<dbReference type="Proteomes" id="UP000317648">
    <property type="component" value="Chromosome"/>
</dbReference>
<evidence type="ECO:0000313" key="11">
    <source>
        <dbReference type="Proteomes" id="UP000317648"/>
    </source>
</evidence>
<comment type="subcellular location">
    <subcellularLocation>
        <location evidence="7">Cytoplasm</location>
    </subcellularLocation>
</comment>
<comment type="similarity">
    <text evidence="7">Belongs to the lyase 1 family. Argininosuccinate lyase subfamily.</text>
</comment>
<proteinExistence type="inferred from homology"/>
<dbReference type="InterPro" id="IPR022761">
    <property type="entry name" value="Fumarate_lyase_N"/>
</dbReference>
<organism evidence="10 11">
    <name type="scientific">Lignipirellula cremea</name>
    <dbReference type="NCBI Taxonomy" id="2528010"/>
    <lineage>
        <taxon>Bacteria</taxon>
        <taxon>Pseudomonadati</taxon>
        <taxon>Planctomycetota</taxon>
        <taxon>Planctomycetia</taxon>
        <taxon>Pirellulales</taxon>
        <taxon>Pirellulaceae</taxon>
        <taxon>Lignipirellula</taxon>
    </lineage>
</organism>
<dbReference type="InterPro" id="IPR009049">
    <property type="entry name" value="Argininosuccinate_lyase"/>
</dbReference>
<dbReference type="Gene3D" id="1.10.275.10">
    <property type="entry name" value="Fumarase/aspartase (N-terminal domain)"/>
    <property type="match status" value="1"/>
</dbReference>
<sequence>MESPSHGGVFNKPTDKLVVKFTESVSFDRHLLAHDIDGSIAHAEMLHSIGVLTQEESEQIASELLKIRQEIEEETLKLSIDLEDIHMNVEQALIDRLGDLGRKLHTGRSRNDQVSTDMRMWVRNAIDHIDKCLYDVQRAFLSRCTKDADFIIPAYTHMQRAQPVLAAHYWLAFIEKFHRDRRRLASCRKRVNICSLGSAAVAGTSIPIDREMVAAKLGFESVARNSVDVSSDRDFVLETAFALTMIAEHLSAWAEEWIIWSTAEFNFLKLPEEFCTGSSIMPQKINPDVLELIRGKSARVIGNLQTLLVLMKGLPLAYNRDMQEDKPALFDSVRTVKDCLSLAALMIEQTELRREQIQKRLDTGYLDATSLMEFLIRRGTPQRQAHHAVGSLVRRAMDQQVRLEDLTLEEFKSVDASLDYTVYNVLGVKNAVEAFVSYGSTAPAEVQRQVKFWKERLSSSQS</sequence>
<dbReference type="InterPro" id="IPR000362">
    <property type="entry name" value="Fumarate_lyase_fam"/>
</dbReference>
<comment type="pathway">
    <text evidence="2 7">Amino-acid biosynthesis; L-arginine biosynthesis; L-arginine from L-ornithine and carbamoyl phosphate: step 3/3.</text>
</comment>
<comment type="catalytic activity">
    <reaction evidence="1 7">
        <text>2-(N(omega)-L-arginino)succinate = fumarate + L-arginine</text>
        <dbReference type="Rhea" id="RHEA:24020"/>
        <dbReference type="ChEBI" id="CHEBI:29806"/>
        <dbReference type="ChEBI" id="CHEBI:32682"/>
        <dbReference type="ChEBI" id="CHEBI:57472"/>
        <dbReference type="EC" id="4.3.2.1"/>
    </reaction>
</comment>
<dbReference type="Gene3D" id="1.20.200.10">
    <property type="entry name" value="Fumarase/aspartase (Central domain)"/>
    <property type="match status" value="1"/>
</dbReference>
<dbReference type="PRINTS" id="PR00145">
    <property type="entry name" value="ARGSUCLYASE"/>
</dbReference>
<dbReference type="Gene3D" id="1.10.40.30">
    <property type="entry name" value="Fumarase/aspartase (C-terminal domain)"/>
    <property type="match status" value="1"/>
</dbReference>
<dbReference type="InterPro" id="IPR020557">
    <property type="entry name" value="Fumarate_lyase_CS"/>
</dbReference>
<evidence type="ECO:0000256" key="2">
    <source>
        <dbReference type="ARBA" id="ARBA00004941"/>
    </source>
</evidence>
<reference evidence="10 11" key="1">
    <citation type="submission" date="2019-02" db="EMBL/GenBank/DDBJ databases">
        <title>Deep-cultivation of Planctomycetes and their phenomic and genomic characterization uncovers novel biology.</title>
        <authorList>
            <person name="Wiegand S."/>
            <person name="Jogler M."/>
            <person name="Boedeker C."/>
            <person name="Pinto D."/>
            <person name="Vollmers J."/>
            <person name="Rivas-Marin E."/>
            <person name="Kohn T."/>
            <person name="Peeters S.H."/>
            <person name="Heuer A."/>
            <person name="Rast P."/>
            <person name="Oberbeckmann S."/>
            <person name="Bunk B."/>
            <person name="Jeske O."/>
            <person name="Meyerdierks A."/>
            <person name="Storesund J.E."/>
            <person name="Kallscheuer N."/>
            <person name="Luecker S."/>
            <person name="Lage O.M."/>
            <person name="Pohl T."/>
            <person name="Merkel B.J."/>
            <person name="Hornburger P."/>
            <person name="Mueller R.-W."/>
            <person name="Bruemmer F."/>
            <person name="Labrenz M."/>
            <person name="Spormann A.M."/>
            <person name="Op den Camp H."/>
            <person name="Overmann J."/>
            <person name="Amann R."/>
            <person name="Jetten M.S.M."/>
            <person name="Mascher T."/>
            <person name="Medema M.H."/>
            <person name="Devos D.P."/>
            <person name="Kaster A.-K."/>
            <person name="Ovreas L."/>
            <person name="Rohde M."/>
            <person name="Galperin M.Y."/>
            <person name="Jogler C."/>
        </authorList>
    </citation>
    <scope>NUCLEOTIDE SEQUENCE [LARGE SCALE GENOMIC DNA]</scope>
    <source>
        <strain evidence="10 11">Pla85_3_4</strain>
    </source>
</reference>
<dbReference type="Pfam" id="PF14698">
    <property type="entry name" value="ASL_C2"/>
    <property type="match status" value="1"/>
</dbReference>
<dbReference type="NCBIfam" id="TIGR00838">
    <property type="entry name" value="argH"/>
    <property type="match status" value="1"/>
</dbReference>
<evidence type="ECO:0000256" key="6">
    <source>
        <dbReference type="ARBA" id="ARBA00023239"/>
    </source>
</evidence>
<evidence type="ECO:0000259" key="9">
    <source>
        <dbReference type="Pfam" id="PF14698"/>
    </source>
</evidence>
<dbReference type="OrthoDB" id="9769623at2"/>
<accession>A0A518DZI5</accession>
<dbReference type="PRINTS" id="PR00149">
    <property type="entry name" value="FUMRATELYASE"/>
</dbReference>
<dbReference type="EMBL" id="CP036433">
    <property type="protein sequence ID" value="QDU97254.1"/>
    <property type="molecule type" value="Genomic_DNA"/>
</dbReference>
<dbReference type="RefSeq" id="WP_145056041.1">
    <property type="nucleotide sequence ID" value="NZ_CP036433.1"/>
</dbReference>
<protein>
    <recommendedName>
        <fullName evidence="3 7">Argininosuccinate lyase</fullName>
        <shortName evidence="7">ASAL</shortName>
        <ecNumber evidence="3 7">4.3.2.1</ecNumber>
    </recommendedName>
    <alternativeName>
        <fullName evidence="7">Arginosuccinase</fullName>
    </alternativeName>
</protein>
<evidence type="ECO:0000256" key="4">
    <source>
        <dbReference type="ARBA" id="ARBA00022571"/>
    </source>
</evidence>
<dbReference type="PROSITE" id="PS00163">
    <property type="entry name" value="FUMARATE_LYASES"/>
    <property type="match status" value="1"/>
</dbReference>
<name>A0A518DZI5_9BACT</name>
<evidence type="ECO:0000313" key="10">
    <source>
        <dbReference type="EMBL" id="QDU97254.1"/>
    </source>
</evidence>
<keyword evidence="5 7" id="KW-0028">Amino-acid biosynthesis</keyword>
<dbReference type="PANTHER" id="PTHR43814">
    <property type="entry name" value="ARGININOSUCCINATE LYASE"/>
    <property type="match status" value="1"/>
</dbReference>
<keyword evidence="11" id="KW-1185">Reference proteome</keyword>
<evidence type="ECO:0000256" key="5">
    <source>
        <dbReference type="ARBA" id="ARBA00022605"/>
    </source>
</evidence>
<dbReference type="EC" id="4.3.2.1" evidence="3 7"/>
<gene>
    <name evidence="7" type="primary">argH</name>
    <name evidence="10" type="ORF">Pla8534_50990</name>
</gene>
<feature type="domain" description="Fumarate lyase N-terminal" evidence="8">
    <location>
        <begin position="9"/>
        <end position="302"/>
    </location>
</feature>
<evidence type="ECO:0000256" key="7">
    <source>
        <dbReference type="HAMAP-Rule" id="MF_00006"/>
    </source>
</evidence>
<keyword evidence="4 7" id="KW-0055">Arginine biosynthesis</keyword>
<dbReference type="FunFam" id="1.10.275.10:FF:000002">
    <property type="entry name" value="Argininosuccinate lyase"/>
    <property type="match status" value="1"/>
</dbReference>
<dbReference type="GO" id="GO:0042450">
    <property type="term" value="P:L-arginine biosynthetic process via ornithine"/>
    <property type="evidence" value="ECO:0007669"/>
    <property type="project" value="UniProtKB-UniRule"/>
</dbReference>